<name>A0A4R6RE09_9HYPH</name>
<dbReference type="CDD" id="cd00796">
    <property type="entry name" value="INT_Rci_Hp1_C"/>
    <property type="match status" value="1"/>
</dbReference>
<evidence type="ECO:0000313" key="7">
    <source>
        <dbReference type="Proteomes" id="UP000294547"/>
    </source>
</evidence>
<keyword evidence="2" id="KW-0229">DNA integration</keyword>
<reference evidence="6 7" key="1">
    <citation type="submission" date="2019-03" db="EMBL/GenBank/DDBJ databases">
        <title>Genomic Encyclopedia of Type Strains, Phase IV (KMG-IV): sequencing the most valuable type-strain genomes for metagenomic binning, comparative biology and taxonomic classification.</title>
        <authorList>
            <person name="Goeker M."/>
        </authorList>
    </citation>
    <scope>NUCLEOTIDE SEQUENCE [LARGE SCALE GENOMIC DNA]</scope>
    <source>
        <strain evidence="6 7">DSM 102969</strain>
    </source>
</reference>
<gene>
    <name evidence="6" type="ORF">EDD54_2558</name>
</gene>
<protein>
    <submittedName>
        <fullName evidence="6">Integrase-like protein</fullName>
    </submittedName>
</protein>
<evidence type="ECO:0000256" key="2">
    <source>
        <dbReference type="ARBA" id="ARBA00022908"/>
    </source>
</evidence>
<dbReference type="EMBL" id="SNXY01000008">
    <property type="protein sequence ID" value="TDP83957.1"/>
    <property type="molecule type" value="Genomic_DNA"/>
</dbReference>
<feature type="domain" description="Tyr recombinase" evidence="5">
    <location>
        <begin position="196"/>
        <end position="387"/>
    </location>
</feature>
<dbReference type="Pfam" id="PF13356">
    <property type="entry name" value="Arm-DNA-bind_3"/>
    <property type="match status" value="1"/>
</dbReference>
<dbReference type="Proteomes" id="UP000294547">
    <property type="component" value="Unassembled WGS sequence"/>
</dbReference>
<dbReference type="Gene3D" id="1.10.150.130">
    <property type="match status" value="1"/>
</dbReference>
<accession>A0A4R6RE09</accession>
<keyword evidence="3" id="KW-0238">DNA-binding</keyword>
<dbReference type="PROSITE" id="PS51898">
    <property type="entry name" value="TYR_RECOMBINASE"/>
    <property type="match status" value="1"/>
</dbReference>
<dbReference type="InterPro" id="IPR002104">
    <property type="entry name" value="Integrase_catalytic"/>
</dbReference>
<dbReference type="InterPro" id="IPR011010">
    <property type="entry name" value="DNA_brk_join_enz"/>
</dbReference>
<dbReference type="GO" id="GO:0003677">
    <property type="term" value="F:DNA binding"/>
    <property type="evidence" value="ECO:0007669"/>
    <property type="project" value="UniProtKB-KW"/>
</dbReference>
<dbReference type="SUPFAM" id="SSF56349">
    <property type="entry name" value="DNA breaking-rejoining enzymes"/>
    <property type="match status" value="1"/>
</dbReference>
<keyword evidence="4" id="KW-0233">DNA recombination</keyword>
<evidence type="ECO:0000256" key="3">
    <source>
        <dbReference type="ARBA" id="ARBA00023125"/>
    </source>
</evidence>
<dbReference type="Pfam" id="PF00589">
    <property type="entry name" value="Phage_integrase"/>
    <property type="match status" value="1"/>
</dbReference>
<dbReference type="InterPro" id="IPR050808">
    <property type="entry name" value="Phage_Integrase"/>
</dbReference>
<evidence type="ECO:0000256" key="4">
    <source>
        <dbReference type="ARBA" id="ARBA00023172"/>
    </source>
</evidence>
<dbReference type="PANTHER" id="PTHR30629">
    <property type="entry name" value="PROPHAGE INTEGRASE"/>
    <property type="match status" value="1"/>
</dbReference>
<dbReference type="GO" id="GO:0015074">
    <property type="term" value="P:DNA integration"/>
    <property type="evidence" value="ECO:0007669"/>
    <property type="project" value="UniProtKB-KW"/>
</dbReference>
<sequence length="410" mass="46070">MASGKITKAKVDALEPGGCLWDSETRGFGVRRQKRDATYVLKYRSDGRQRFITIGSHGSPWTPETARQRAKALLGEVAAGRDPAALRDERRSVPTLEAFAERYISSYSALHKGPRTVEEEKRNLRLHIIPAFGPLRMDAIKAGALAEFMSSRKTNPVNANRCFALLSHMFTIAAKWGVLPQGSNPCVGIEKYREQSRERYLSESELMRLGQALETALGGYPKSIDGTDFPFQRRAPEDARAVGIVRVLLLTGARLSEVQKLQWAWIRFDERIARLPDSKTGAKNLNLPEEAIEVIRSMPRVEGNPFVFAGDRPGGYFVAIQDAWQRIRFVAGLRDVRLHDLRHSFASLAMRNRENIYILGRALGHRQVQTTQKYAHLDEDPARGVADRTAKSFVAAMMKGERSKLSRPEQ</sequence>
<evidence type="ECO:0000259" key="5">
    <source>
        <dbReference type="PROSITE" id="PS51898"/>
    </source>
</evidence>
<comment type="caution">
    <text evidence="6">The sequence shown here is derived from an EMBL/GenBank/DDBJ whole genome shotgun (WGS) entry which is preliminary data.</text>
</comment>
<keyword evidence="7" id="KW-1185">Reference proteome</keyword>
<dbReference type="RefSeq" id="WP_165644298.1">
    <property type="nucleotide sequence ID" value="NZ_BSPM01000002.1"/>
</dbReference>
<evidence type="ECO:0000256" key="1">
    <source>
        <dbReference type="ARBA" id="ARBA00008857"/>
    </source>
</evidence>
<proteinExistence type="inferred from homology"/>
<evidence type="ECO:0000313" key="6">
    <source>
        <dbReference type="EMBL" id="TDP83957.1"/>
    </source>
</evidence>
<dbReference type="AlphaFoldDB" id="A0A4R6RE09"/>
<dbReference type="InterPro" id="IPR025166">
    <property type="entry name" value="Integrase_DNA_bind_dom"/>
</dbReference>
<dbReference type="InterPro" id="IPR010998">
    <property type="entry name" value="Integrase_recombinase_N"/>
</dbReference>
<dbReference type="Pfam" id="PF14659">
    <property type="entry name" value="Phage_int_SAM_3"/>
    <property type="match status" value="1"/>
</dbReference>
<dbReference type="InterPro" id="IPR038488">
    <property type="entry name" value="Integrase_DNA-bd_sf"/>
</dbReference>
<dbReference type="PANTHER" id="PTHR30629:SF2">
    <property type="entry name" value="PROPHAGE INTEGRASE INTS-RELATED"/>
    <property type="match status" value="1"/>
</dbReference>
<dbReference type="GO" id="GO:0006310">
    <property type="term" value="P:DNA recombination"/>
    <property type="evidence" value="ECO:0007669"/>
    <property type="project" value="UniProtKB-KW"/>
</dbReference>
<dbReference type="InterPro" id="IPR013762">
    <property type="entry name" value="Integrase-like_cat_sf"/>
</dbReference>
<dbReference type="Gene3D" id="1.10.443.10">
    <property type="entry name" value="Intergrase catalytic core"/>
    <property type="match status" value="1"/>
</dbReference>
<comment type="similarity">
    <text evidence="1">Belongs to the 'phage' integrase family.</text>
</comment>
<dbReference type="InterPro" id="IPR004107">
    <property type="entry name" value="Integrase_SAM-like_N"/>
</dbReference>
<dbReference type="Gene3D" id="3.30.160.390">
    <property type="entry name" value="Integrase, DNA-binding domain"/>
    <property type="match status" value="1"/>
</dbReference>
<organism evidence="6 7">
    <name type="scientific">Oharaeibacter diazotrophicus</name>
    <dbReference type="NCBI Taxonomy" id="1920512"/>
    <lineage>
        <taxon>Bacteria</taxon>
        <taxon>Pseudomonadati</taxon>
        <taxon>Pseudomonadota</taxon>
        <taxon>Alphaproteobacteria</taxon>
        <taxon>Hyphomicrobiales</taxon>
        <taxon>Pleomorphomonadaceae</taxon>
        <taxon>Oharaeibacter</taxon>
    </lineage>
</organism>